<organism evidence="4 5">
    <name type="scientific">Bifidobacterium pseudolongum</name>
    <dbReference type="NCBI Taxonomy" id="1694"/>
    <lineage>
        <taxon>Bacteria</taxon>
        <taxon>Bacillati</taxon>
        <taxon>Actinomycetota</taxon>
        <taxon>Actinomycetes</taxon>
        <taxon>Bifidobacteriales</taxon>
        <taxon>Bifidobacteriaceae</taxon>
        <taxon>Bifidobacterium</taxon>
    </lineage>
</organism>
<dbReference type="GO" id="GO:0009307">
    <property type="term" value="P:DNA restriction-modification system"/>
    <property type="evidence" value="ECO:0007669"/>
    <property type="project" value="UniProtKB-KW"/>
</dbReference>
<accession>A0A4S4F3G0</accession>
<evidence type="ECO:0008006" key="6">
    <source>
        <dbReference type="Google" id="ProtNLM"/>
    </source>
</evidence>
<dbReference type="EMBL" id="SSTF01000040">
    <property type="protein sequence ID" value="THG24048.1"/>
    <property type="molecule type" value="Genomic_DNA"/>
</dbReference>
<reference evidence="4 5" key="1">
    <citation type="submission" date="2019-04" db="EMBL/GenBank/DDBJ databases">
        <title>Microbes associate with the intestines of laboratory mice.</title>
        <authorList>
            <person name="Navarre W."/>
            <person name="Wong E."/>
            <person name="Huang K.C."/>
            <person name="Tropini C."/>
            <person name="Ng K."/>
            <person name="Yu B."/>
        </authorList>
    </citation>
    <scope>NUCLEOTIDE SEQUENCE [LARGE SCALE GENOMIC DNA]</scope>
    <source>
        <strain evidence="4 5">NM87_A27A</strain>
    </source>
</reference>
<dbReference type="RefSeq" id="WP_136511777.1">
    <property type="nucleotide sequence ID" value="NZ_SSTF01000040.1"/>
</dbReference>
<dbReference type="SUPFAM" id="SSF116734">
    <property type="entry name" value="DNA methylase specificity domain"/>
    <property type="match status" value="1"/>
</dbReference>
<dbReference type="InterPro" id="IPR044946">
    <property type="entry name" value="Restrct_endonuc_typeI_TRD_sf"/>
</dbReference>
<comment type="caution">
    <text evidence="4">The sequence shown here is derived from an EMBL/GenBank/DDBJ whole genome shotgun (WGS) entry which is preliminary data.</text>
</comment>
<evidence type="ECO:0000256" key="2">
    <source>
        <dbReference type="ARBA" id="ARBA00023125"/>
    </source>
</evidence>
<name>A0A4S4F3G0_9BIFI</name>
<keyword evidence="1" id="KW-0680">Restriction system</keyword>
<evidence type="ECO:0000313" key="4">
    <source>
        <dbReference type="EMBL" id="THG24048.1"/>
    </source>
</evidence>
<proteinExistence type="predicted"/>
<gene>
    <name evidence="4" type="ORF">E5991_09340</name>
</gene>
<protein>
    <recommendedName>
        <fullName evidence="6">Restriction endonuclease subunit S</fullName>
    </recommendedName>
</protein>
<feature type="coiled-coil region" evidence="3">
    <location>
        <begin position="116"/>
        <end position="143"/>
    </location>
</feature>
<keyword evidence="3" id="KW-0175">Coiled coil</keyword>
<dbReference type="Gene3D" id="3.90.220.20">
    <property type="entry name" value="DNA methylase specificity domains"/>
    <property type="match status" value="1"/>
</dbReference>
<dbReference type="GO" id="GO:0003677">
    <property type="term" value="F:DNA binding"/>
    <property type="evidence" value="ECO:0007669"/>
    <property type="project" value="UniProtKB-KW"/>
</dbReference>
<evidence type="ECO:0000256" key="1">
    <source>
        <dbReference type="ARBA" id="ARBA00022747"/>
    </source>
</evidence>
<keyword evidence="2" id="KW-0238">DNA-binding</keyword>
<evidence type="ECO:0000256" key="3">
    <source>
        <dbReference type="SAM" id="Coils"/>
    </source>
</evidence>
<evidence type="ECO:0000313" key="5">
    <source>
        <dbReference type="Proteomes" id="UP000306798"/>
    </source>
</evidence>
<dbReference type="Proteomes" id="UP000306798">
    <property type="component" value="Unassembled WGS sequence"/>
</dbReference>
<dbReference type="AlphaFoldDB" id="A0A4S4F3G0"/>
<sequence length="145" mass="16541">MLKNRGGIRPYSGPVPSSAIAFGKGDILLSNIRPYLQKIWLADFEGGCSNDVLVLRARPGYDSEFIYFQLRRGKFFEYVMQDVTGVKMPRGRKEHILGYPMLVASVDVRRRICDQARGYAIEIKRLEERLAELSGKKLECVQDLL</sequence>